<dbReference type="InterPro" id="IPR045225">
    <property type="entry name" value="Uracil/uridine/allantoin_perm"/>
</dbReference>
<reference evidence="8" key="1">
    <citation type="submission" date="2021-02" db="EMBL/GenBank/DDBJ databases">
        <authorList>
            <person name="Nowell W R."/>
        </authorList>
    </citation>
    <scope>NUCLEOTIDE SEQUENCE</scope>
</reference>
<dbReference type="EMBL" id="CAJNOT010001333">
    <property type="protein sequence ID" value="CAF1183985.1"/>
    <property type="molecule type" value="Genomic_DNA"/>
</dbReference>
<feature type="transmembrane region" description="Helical" evidence="6">
    <location>
        <begin position="71"/>
        <end position="90"/>
    </location>
</feature>
<dbReference type="InterPro" id="IPR001248">
    <property type="entry name" value="Pur-cyt_permease"/>
</dbReference>
<evidence type="ECO:0000256" key="3">
    <source>
        <dbReference type="ARBA" id="ARBA00022692"/>
    </source>
</evidence>
<dbReference type="Proteomes" id="UP000663864">
    <property type="component" value="Unassembled WGS sequence"/>
</dbReference>
<evidence type="ECO:0000256" key="4">
    <source>
        <dbReference type="ARBA" id="ARBA00022989"/>
    </source>
</evidence>
<evidence type="ECO:0000256" key="6">
    <source>
        <dbReference type="SAM" id="Phobius"/>
    </source>
</evidence>
<comment type="subcellular location">
    <subcellularLocation>
        <location evidence="1">Membrane</location>
        <topology evidence="1">Multi-pass membrane protein</topology>
    </subcellularLocation>
</comment>
<dbReference type="CDD" id="cd17039">
    <property type="entry name" value="Ubl_ubiquitin_like"/>
    <property type="match status" value="1"/>
</dbReference>
<proteinExistence type="inferred from homology"/>
<feature type="transmembrane region" description="Helical" evidence="6">
    <location>
        <begin position="43"/>
        <end position="65"/>
    </location>
</feature>
<dbReference type="Proteomes" id="UP000663836">
    <property type="component" value="Unassembled WGS sequence"/>
</dbReference>
<feature type="transmembrane region" description="Helical" evidence="6">
    <location>
        <begin position="132"/>
        <end position="152"/>
    </location>
</feature>
<dbReference type="EMBL" id="CAJOBD010002122">
    <property type="protein sequence ID" value="CAF3857480.1"/>
    <property type="molecule type" value="Genomic_DNA"/>
</dbReference>
<sequence length="308" mass="34677">MKLPSWLYADHLVKDLSGREAFLKNEDLKPVEYERRLWGPGNFVAFWLADSININTWMIISSIVVGGLAWWEAWLCVWIGYTVVAIFICLSGRIGATYHISFPVVSRSSFGVFGSLWPVLNRSFMACVWYGVQAWLGGQCFVLIFRSVCLSYETLPNTLPASSGVIVGSSSNVIFGQAIWNPLDLLGKFLDHHPTAGTRAGVFFISLAFALAQLGVNIAANSVSAGSDLTALLPKLIMKVYIQIVDGQGRTYEFDVERSTTIQQFFREKTNDKYDLERMYLINIDSRDVLNKDEKTLEYYDVEEDSLM</sequence>
<organism evidence="8 9">
    <name type="scientific">Rotaria sordida</name>
    <dbReference type="NCBI Taxonomy" id="392033"/>
    <lineage>
        <taxon>Eukaryota</taxon>
        <taxon>Metazoa</taxon>
        <taxon>Spiralia</taxon>
        <taxon>Gnathifera</taxon>
        <taxon>Rotifera</taxon>
        <taxon>Eurotatoria</taxon>
        <taxon>Bdelloidea</taxon>
        <taxon>Philodinida</taxon>
        <taxon>Philodinidae</taxon>
        <taxon>Rotaria</taxon>
    </lineage>
</organism>
<evidence type="ECO:0000256" key="1">
    <source>
        <dbReference type="ARBA" id="ARBA00004141"/>
    </source>
</evidence>
<dbReference type="Gene3D" id="1.10.4160.10">
    <property type="entry name" value="Hydantoin permease"/>
    <property type="match status" value="2"/>
</dbReference>
<evidence type="ECO:0000313" key="8">
    <source>
        <dbReference type="EMBL" id="CAF3857480.1"/>
    </source>
</evidence>
<keyword evidence="3 6" id="KW-0812">Transmembrane</keyword>
<comment type="similarity">
    <text evidence="2">Belongs to the purine-cytosine permease (2.A.39) family.</text>
</comment>
<accession>A0A819EWQ0</accession>
<evidence type="ECO:0000256" key="5">
    <source>
        <dbReference type="ARBA" id="ARBA00023136"/>
    </source>
</evidence>
<dbReference type="Pfam" id="PF02133">
    <property type="entry name" value="Transp_cyt_pur"/>
    <property type="match status" value="1"/>
</dbReference>
<dbReference type="PANTHER" id="PTHR30618">
    <property type="entry name" value="NCS1 FAMILY PURINE/PYRIMIDINE TRANSPORTER"/>
    <property type="match status" value="1"/>
</dbReference>
<keyword evidence="4 6" id="KW-1133">Transmembrane helix</keyword>
<evidence type="ECO:0000256" key="2">
    <source>
        <dbReference type="ARBA" id="ARBA00008974"/>
    </source>
</evidence>
<feature type="transmembrane region" description="Helical" evidence="6">
    <location>
        <begin position="200"/>
        <end position="220"/>
    </location>
</feature>
<protein>
    <submittedName>
        <fullName evidence="8">Uncharacterized protein</fullName>
    </submittedName>
</protein>
<name>A0A819EWQ0_9BILA</name>
<comment type="caution">
    <text evidence="8">The sequence shown here is derived from an EMBL/GenBank/DDBJ whole genome shotgun (WGS) entry which is preliminary data.</text>
</comment>
<gene>
    <name evidence="8" type="ORF">JBS370_LOCUS18591</name>
    <name evidence="7" type="ORF">ZHD862_LOCUS21917</name>
</gene>
<dbReference type="AlphaFoldDB" id="A0A819EWQ0"/>
<feature type="transmembrane region" description="Helical" evidence="6">
    <location>
        <begin position="159"/>
        <end position="180"/>
    </location>
</feature>
<dbReference type="GO" id="GO:0015205">
    <property type="term" value="F:nucleobase transmembrane transporter activity"/>
    <property type="evidence" value="ECO:0007669"/>
    <property type="project" value="TreeGrafter"/>
</dbReference>
<dbReference type="GO" id="GO:0005886">
    <property type="term" value="C:plasma membrane"/>
    <property type="evidence" value="ECO:0007669"/>
    <property type="project" value="TreeGrafter"/>
</dbReference>
<evidence type="ECO:0000313" key="9">
    <source>
        <dbReference type="Proteomes" id="UP000663836"/>
    </source>
</evidence>
<dbReference type="PANTHER" id="PTHR30618:SF2">
    <property type="entry name" value="ALLANTOIN PERMEASE-RELATED"/>
    <property type="match status" value="1"/>
</dbReference>
<evidence type="ECO:0000313" key="7">
    <source>
        <dbReference type="EMBL" id="CAF1183985.1"/>
    </source>
</evidence>
<keyword evidence="5 6" id="KW-0472">Membrane</keyword>